<evidence type="ECO:0000313" key="8">
    <source>
        <dbReference type="Proteomes" id="UP001208186"/>
    </source>
</evidence>
<protein>
    <submittedName>
        <fullName evidence="7">NADH-quinone oxidoreductase subunit H</fullName>
    </submittedName>
</protein>
<evidence type="ECO:0000313" key="9">
    <source>
        <dbReference type="Proteomes" id="UP001209746"/>
    </source>
</evidence>
<dbReference type="InterPro" id="IPR018086">
    <property type="entry name" value="NADH_UbQ_OxRdtase_su1_CS"/>
</dbReference>
<feature type="transmembrane region" description="Helical" evidence="5">
    <location>
        <begin position="236"/>
        <end position="256"/>
    </location>
</feature>
<keyword evidence="2 5" id="KW-0812">Transmembrane</keyword>
<feature type="transmembrane region" description="Helical" evidence="5">
    <location>
        <begin position="77"/>
        <end position="96"/>
    </location>
</feature>
<evidence type="ECO:0000256" key="5">
    <source>
        <dbReference type="SAM" id="Phobius"/>
    </source>
</evidence>
<feature type="transmembrane region" description="Helical" evidence="5">
    <location>
        <begin position="12"/>
        <end position="33"/>
    </location>
</feature>
<dbReference type="InterPro" id="IPR001694">
    <property type="entry name" value="NADH_UbQ_OxRdtase_su1/FPO"/>
</dbReference>
<feature type="transmembrane region" description="Helical" evidence="5">
    <location>
        <begin position="102"/>
        <end position="124"/>
    </location>
</feature>
<keyword evidence="4 5" id="KW-0472">Membrane</keyword>
<evidence type="ECO:0000313" key="6">
    <source>
        <dbReference type="EMBL" id="MCU4717494.1"/>
    </source>
</evidence>
<dbReference type="GO" id="GO:0005886">
    <property type="term" value="C:plasma membrane"/>
    <property type="evidence" value="ECO:0007669"/>
    <property type="project" value="TreeGrafter"/>
</dbReference>
<gene>
    <name evidence="7" type="ORF">OB914_06715</name>
    <name evidence="6" type="ORF">OB916_05380</name>
</gene>
<dbReference type="Proteomes" id="UP001209746">
    <property type="component" value="Unassembled WGS sequence"/>
</dbReference>
<reference evidence="7" key="1">
    <citation type="submission" date="2023-02" db="EMBL/GenBank/DDBJ databases">
        <title>Enrichment on poylsaccharides allowed isolation of novel metabolic and taxonomic groups of Haloarchaea.</title>
        <authorList>
            <person name="Sorokin D.Y."/>
            <person name="Elcheninov A.G."/>
            <person name="Khizhniak T.V."/>
            <person name="Kolganova T.V."/>
            <person name="Kublanov I.V."/>
        </authorList>
    </citation>
    <scope>NUCLEOTIDE SEQUENCE</scope>
    <source>
        <strain evidence="6 8">HArc-curdl5-1</strain>
        <strain evidence="7">HArc-curdl7</strain>
    </source>
</reference>
<comment type="caution">
    <text evidence="7">The sequence shown here is derived from an EMBL/GenBank/DDBJ whole genome shotgun (WGS) entry which is preliminary data.</text>
</comment>
<dbReference type="InterPro" id="IPR052561">
    <property type="entry name" value="ComplexI_Subunit1"/>
</dbReference>
<dbReference type="RefSeq" id="WP_315908257.1">
    <property type="nucleotide sequence ID" value="NZ_JAOPKC010000003.1"/>
</dbReference>
<dbReference type="PROSITE" id="PS00668">
    <property type="entry name" value="COMPLEX1_ND1_2"/>
    <property type="match status" value="1"/>
</dbReference>
<evidence type="ECO:0000256" key="2">
    <source>
        <dbReference type="ARBA" id="ARBA00022692"/>
    </source>
</evidence>
<dbReference type="EMBL" id="JAOPKD010000004">
    <property type="protein sequence ID" value="MCU4726658.1"/>
    <property type="molecule type" value="Genomic_DNA"/>
</dbReference>
<evidence type="ECO:0000256" key="3">
    <source>
        <dbReference type="ARBA" id="ARBA00022989"/>
    </source>
</evidence>
<feature type="transmembrane region" description="Helical" evidence="5">
    <location>
        <begin position="145"/>
        <end position="168"/>
    </location>
</feature>
<evidence type="ECO:0000256" key="4">
    <source>
        <dbReference type="ARBA" id="ARBA00023136"/>
    </source>
</evidence>
<feature type="transmembrane region" description="Helical" evidence="5">
    <location>
        <begin position="180"/>
        <end position="196"/>
    </location>
</feature>
<sequence length="330" mass="35284">MSLAVELGQSLFYVLVFPGFAFLFGYALVAEYADRKLYARLQNRVGPPAVQPFADFLKLLSKESIVPEDAEGTIFEAAPIVALAGVLTPILYVPIWSVEAVFAFQGDLIVVLFLLTIPSFALIFGGWHSRNAFGQVGTVRTLTQLFGYEIPFFLACLAPAVAAGTWSVSGIASFVGTRPLYIPVFAIGFAVALLSLQAKLERIPFDVPEAETELVTGPLVEYSGRKLALFRLTKDVELVVGAALLSALFLGGPYPAGAIADVGSTAGAVIGFGVFLVKTLAIVFVLTVLRAVLARLRIEQLVSVFYLWLVPLALIQLAVVGVVGTTEVIP</sequence>
<name>A0AAE3IA08_9EURY</name>
<organism evidence="7 9">
    <name type="scientific">Halapricum hydrolyticum</name>
    <dbReference type="NCBI Taxonomy" id="2979991"/>
    <lineage>
        <taxon>Archaea</taxon>
        <taxon>Methanobacteriati</taxon>
        <taxon>Methanobacteriota</taxon>
        <taxon>Stenosarchaea group</taxon>
        <taxon>Halobacteria</taxon>
        <taxon>Halobacteriales</taxon>
        <taxon>Haloarculaceae</taxon>
        <taxon>Halapricum</taxon>
    </lineage>
</organism>
<evidence type="ECO:0000313" key="7">
    <source>
        <dbReference type="EMBL" id="MCU4726658.1"/>
    </source>
</evidence>
<keyword evidence="3 5" id="KW-1133">Transmembrane helix</keyword>
<keyword evidence="8" id="KW-1185">Reference proteome</keyword>
<accession>A0AAE3IA08</accession>
<dbReference type="Proteomes" id="UP001208186">
    <property type="component" value="Unassembled WGS sequence"/>
</dbReference>
<feature type="transmembrane region" description="Helical" evidence="5">
    <location>
        <begin position="305"/>
        <end position="324"/>
    </location>
</feature>
<proteinExistence type="predicted"/>
<dbReference type="PANTHER" id="PTHR43359">
    <property type="entry name" value="FORMATE HYDROGENLYASE SUBUNIT 4"/>
    <property type="match status" value="1"/>
</dbReference>
<comment type="subcellular location">
    <subcellularLocation>
        <location evidence="1">Membrane</location>
        <topology evidence="1">Multi-pass membrane protein</topology>
    </subcellularLocation>
</comment>
<dbReference type="Pfam" id="PF00146">
    <property type="entry name" value="NADHdh"/>
    <property type="match status" value="1"/>
</dbReference>
<dbReference type="PANTHER" id="PTHR43359:SF1">
    <property type="entry name" value="FORMATE HYDROGENLYASE SUBUNIT 4-RELATED"/>
    <property type="match status" value="1"/>
</dbReference>
<dbReference type="AlphaFoldDB" id="A0AAE3IA08"/>
<dbReference type="EMBL" id="JAOPKC010000003">
    <property type="protein sequence ID" value="MCU4717494.1"/>
    <property type="molecule type" value="Genomic_DNA"/>
</dbReference>
<evidence type="ECO:0000256" key="1">
    <source>
        <dbReference type="ARBA" id="ARBA00004141"/>
    </source>
</evidence>
<feature type="transmembrane region" description="Helical" evidence="5">
    <location>
        <begin position="268"/>
        <end position="293"/>
    </location>
</feature>